<dbReference type="RefSeq" id="WP_380724090.1">
    <property type="nucleotide sequence ID" value="NZ_JBHTLK010000073.1"/>
</dbReference>
<organism evidence="1 2">
    <name type="scientific">Saccharothrix hoggarensis</name>
    <dbReference type="NCBI Taxonomy" id="913853"/>
    <lineage>
        <taxon>Bacteria</taxon>
        <taxon>Bacillati</taxon>
        <taxon>Actinomycetota</taxon>
        <taxon>Actinomycetes</taxon>
        <taxon>Pseudonocardiales</taxon>
        <taxon>Pseudonocardiaceae</taxon>
        <taxon>Saccharothrix</taxon>
    </lineage>
</organism>
<gene>
    <name evidence="1" type="ORF">ACFQ3T_16170</name>
</gene>
<proteinExistence type="predicted"/>
<evidence type="ECO:0008006" key="3">
    <source>
        <dbReference type="Google" id="ProtNLM"/>
    </source>
</evidence>
<dbReference type="Gene3D" id="3.40.50.12580">
    <property type="match status" value="1"/>
</dbReference>
<dbReference type="EMBL" id="JBHTLK010000073">
    <property type="protein sequence ID" value="MFD1148668.1"/>
    <property type="molecule type" value="Genomic_DNA"/>
</dbReference>
<sequence length="548" mass="60106">MKIDTQGPTFHFDPRLLLVARNLTSLNRIGTVLKALTSTWWSIDVVIDEGSQYADGLDERIRELGFRRIGWEQARAGTWSVILAAHVNGKLAELTGPMLVVAHGAGYNRRVFSSTHDPQSSAGLSCHELVAGGRVFAQVIGLSHEEQRSRLCPAARPKAMLIGDPVFDQMNASRKRRKRFRRIFGVDDRRTLVLVSSTWNGHSLIENHRDLVRRLVAELPRHQYQVVLVLHVNVWTKVTRAGLEMALGHELAAGLLIVPPEGSWQAAAIAADVIIGDHGSVTFYTASVGVPLLLATDGSTEVDPASPIADLRDEADRLDLAADLRVQIDSAVQRRDEDRFAAAADRMFGNQGRSWSTLRDVLHELAGLAPPKEELHMVPIPDPVPIRGAYVSTALRVKTVIDPAPFDTHCEVECFPAVLASSQTRPHSVLLVDTEEVDPRFTENAEIVMNRDAGSLHEARHWFVQGTRDWPGAALLVAVTGEETLMHFVPDGLVLRTAPGVDPVLLAAAVYQWHVDGLGLDDEVELRIGASGAVRATMVRPLLPLRSA</sequence>
<name>A0ABW3QUZ5_9PSEU</name>
<comment type="caution">
    <text evidence="1">The sequence shown here is derived from an EMBL/GenBank/DDBJ whole genome shotgun (WGS) entry which is preliminary data.</text>
</comment>
<evidence type="ECO:0000313" key="1">
    <source>
        <dbReference type="EMBL" id="MFD1148668.1"/>
    </source>
</evidence>
<keyword evidence="2" id="KW-1185">Reference proteome</keyword>
<evidence type="ECO:0000313" key="2">
    <source>
        <dbReference type="Proteomes" id="UP001597168"/>
    </source>
</evidence>
<reference evidence="2" key="1">
    <citation type="journal article" date="2019" name="Int. J. Syst. Evol. Microbiol.">
        <title>The Global Catalogue of Microorganisms (GCM) 10K type strain sequencing project: providing services to taxonomists for standard genome sequencing and annotation.</title>
        <authorList>
            <consortium name="The Broad Institute Genomics Platform"/>
            <consortium name="The Broad Institute Genome Sequencing Center for Infectious Disease"/>
            <person name="Wu L."/>
            <person name="Ma J."/>
        </authorList>
    </citation>
    <scope>NUCLEOTIDE SEQUENCE [LARGE SCALE GENOMIC DNA]</scope>
    <source>
        <strain evidence="2">CCUG 60214</strain>
    </source>
</reference>
<dbReference type="SUPFAM" id="SSF53756">
    <property type="entry name" value="UDP-Glycosyltransferase/glycogen phosphorylase"/>
    <property type="match status" value="1"/>
</dbReference>
<accession>A0ABW3QUZ5</accession>
<protein>
    <recommendedName>
        <fullName evidence="3">CDP-glycerol:poly(Glycerophosphate) glycerophosphotransferase</fullName>
    </recommendedName>
</protein>
<dbReference type="Proteomes" id="UP001597168">
    <property type="component" value="Unassembled WGS sequence"/>
</dbReference>
<dbReference type="InterPro" id="IPR043148">
    <property type="entry name" value="TagF_C"/>
</dbReference>